<feature type="domain" description="Barstar (barnase inhibitor)" evidence="2">
    <location>
        <begin position="43"/>
        <end position="138"/>
    </location>
</feature>
<evidence type="ECO:0000256" key="1">
    <source>
        <dbReference type="ARBA" id="ARBA00006845"/>
    </source>
</evidence>
<organism evidence="3">
    <name type="scientific">uncultured Stenotrophomonas sp</name>
    <dbReference type="NCBI Taxonomy" id="165438"/>
    <lineage>
        <taxon>Bacteria</taxon>
        <taxon>Pseudomonadati</taxon>
        <taxon>Pseudomonadota</taxon>
        <taxon>Gammaproteobacteria</taxon>
        <taxon>Lysobacterales</taxon>
        <taxon>Lysobacteraceae</taxon>
        <taxon>Stenotrophomonas</taxon>
        <taxon>environmental samples</taxon>
    </lineage>
</organism>
<accession>A0A1Y5Q839</accession>
<evidence type="ECO:0000259" key="2">
    <source>
        <dbReference type="Pfam" id="PF01337"/>
    </source>
</evidence>
<gene>
    <name evidence="3" type="ORF">STPYR_10724</name>
</gene>
<dbReference type="InterPro" id="IPR000468">
    <property type="entry name" value="Barstar"/>
</dbReference>
<dbReference type="SUPFAM" id="SSF52038">
    <property type="entry name" value="Barstar-related"/>
    <property type="match status" value="1"/>
</dbReference>
<protein>
    <recommendedName>
        <fullName evidence="2">Barstar (barnase inhibitor) domain-containing protein</fullName>
    </recommendedName>
</protein>
<dbReference type="Pfam" id="PF01337">
    <property type="entry name" value="Barstar"/>
    <property type="match status" value="1"/>
</dbReference>
<dbReference type="InterPro" id="IPR035905">
    <property type="entry name" value="Barstar-like_sf"/>
</dbReference>
<name>A0A1Y5Q839_9GAMM</name>
<reference evidence="3" key="1">
    <citation type="submission" date="2016-03" db="EMBL/GenBank/DDBJ databases">
        <authorList>
            <person name="Ploux O."/>
        </authorList>
    </citation>
    <scope>NUCLEOTIDE SEQUENCE</scope>
    <source>
        <strain evidence="3">UC10</strain>
    </source>
</reference>
<evidence type="ECO:0000313" key="3">
    <source>
        <dbReference type="EMBL" id="SBV35794.1"/>
    </source>
</evidence>
<sequence>MENAMSDSGFDMGLEDAAQAGVYAVGHGDLGGLAAVARDAGLKVLRIDLETCTDKRTLLLRIATQLDFPAGLGRNWDALSDALRDLSWLPANGYALLFGEAGDLRHGSRGDFDMLLDVLAEATASWAEDGVPFWAFLELPDDMMES</sequence>
<proteinExistence type="inferred from homology"/>
<dbReference type="Gene3D" id="3.30.370.10">
    <property type="entry name" value="Barstar-like"/>
    <property type="match status" value="1"/>
</dbReference>
<comment type="similarity">
    <text evidence="1">Belongs to the barstar family.</text>
</comment>
<dbReference type="EMBL" id="FLTS01000001">
    <property type="protein sequence ID" value="SBV35794.1"/>
    <property type="molecule type" value="Genomic_DNA"/>
</dbReference>
<dbReference type="CDD" id="cd05141">
    <property type="entry name" value="Barstar_evA4336-like"/>
    <property type="match status" value="1"/>
</dbReference>
<dbReference type="AlphaFoldDB" id="A0A1Y5Q839"/>